<feature type="binding site" evidence="2">
    <location>
        <position position="465"/>
    </location>
    <ligand>
        <name>Mg(2+)</name>
        <dbReference type="ChEBI" id="CHEBI:18420"/>
    </ligand>
</feature>
<protein>
    <recommendedName>
        <fullName evidence="4">4-hydroxy-4-methyl-2-oxoglutarate aldolase</fullName>
        <shortName evidence="4">HMG aldolase</shortName>
        <ecNumber evidence="4">4.1.1.112</ecNumber>
        <ecNumber evidence="4">4.1.3.17</ecNumber>
    </recommendedName>
    <alternativeName>
        <fullName evidence="4">Oxaloacetate decarboxylase</fullName>
    </alternativeName>
</protein>
<dbReference type="Pfam" id="PF03737">
    <property type="entry name" value="RraA-like"/>
    <property type="match status" value="1"/>
</dbReference>
<evidence type="ECO:0000256" key="3">
    <source>
        <dbReference type="PROSITE-ProRule" id="PRU00708"/>
    </source>
</evidence>
<feature type="repeat" description="PPR" evidence="3">
    <location>
        <begin position="70"/>
        <end position="104"/>
    </location>
</feature>
<keyword evidence="6" id="KW-1185">Reference proteome</keyword>
<dbReference type="Pfam" id="PF13041">
    <property type="entry name" value="PPR_2"/>
    <property type="match status" value="2"/>
</dbReference>
<dbReference type="Proteomes" id="UP000834106">
    <property type="component" value="Chromosome 13"/>
</dbReference>
<dbReference type="EMBL" id="OU503048">
    <property type="protein sequence ID" value="CAI9774123.1"/>
    <property type="molecule type" value="Genomic_DNA"/>
</dbReference>
<evidence type="ECO:0000313" key="5">
    <source>
        <dbReference type="EMBL" id="CAI9774123.1"/>
    </source>
</evidence>
<dbReference type="Gene3D" id="1.25.40.10">
    <property type="entry name" value="Tetratricopeptide repeat domain"/>
    <property type="match status" value="2"/>
</dbReference>
<comment type="cofactor">
    <cofactor evidence="4">
        <name>a divalent metal cation</name>
        <dbReference type="ChEBI" id="CHEBI:60240"/>
    </cofactor>
</comment>
<comment type="catalytic activity">
    <reaction evidence="4">
        <text>4-hydroxy-4-methyl-2-oxoglutarate = 2 pyruvate</text>
        <dbReference type="Rhea" id="RHEA:22748"/>
        <dbReference type="ChEBI" id="CHEBI:15361"/>
        <dbReference type="ChEBI" id="CHEBI:58276"/>
        <dbReference type="EC" id="4.1.3.17"/>
    </reaction>
</comment>
<reference evidence="5" key="1">
    <citation type="submission" date="2023-05" db="EMBL/GenBank/DDBJ databases">
        <authorList>
            <person name="Huff M."/>
        </authorList>
    </citation>
    <scope>NUCLEOTIDE SEQUENCE</scope>
</reference>
<dbReference type="NCBIfam" id="NF006875">
    <property type="entry name" value="PRK09372.1"/>
    <property type="match status" value="1"/>
</dbReference>
<dbReference type="SUPFAM" id="SSF89562">
    <property type="entry name" value="RraA-like"/>
    <property type="match status" value="1"/>
</dbReference>
<name>A0AAD1ZRK7_9LAMI</name>
<evidence type="ECO:0000256" key="1">
    <source>
        <dbReference type="ARBA" id="ARBA00022737"/>
    </source>
</evidence>
<dbReference type="EC" id="4.1.1.112" evidence="4"/>
<feature type="repeat" description="PPR" evidence="3">
    <location>
        <begin position="207"/>
        <end position="237"/>
    </location>
</feature>
<keyword evidence="1" id="KW-0677">Repeat</keyword>
<dbReference type="InterPro" id="IPR002885">
    <property type="entry name" value="PPR_rpt"/>
</dbReference>
<dbReference type="InterPro" id="IPR036704">
    <property type="entry name" value="RraA/RraA-like_sf"/>
</dbReference>
<evidence type="ECO:0000256" key="4">
    <source>
        <dbReference type="RuleBase" id="RU004338"/>
    </source>
</evidence>
<feature type="repeat" description="PPR" evidence="3">
    <location>
        <begin position="238"/>
        <end position="272"/>
    </location>
</feature>
<comment type="catalytic activity">
    <reaction evidence="4">
        <text>oxaloacetate + H(+) = pyruvate + CO2</text>
        <dbReference type="Rhea" id="RHEA:15641"/>
        <dbReference type="ChEBI" id="CHEBI:15361"/>
        <dbReference type="ChEBI" id="CHEBI:15378"/>
        <dbReference type="ChEBI" id="CHEBI:16452"/>
        <dbReference type="ChEBI" id="CHEBI:16526"/>
        <dbReference type="EC" id="4.1.1.112"/>
    </reaction>
</comment>
<proteinExistence type="inferred from homology"/>
<accession>A0AAD1ZRK7</accession>
<dbReference type="GO" id="GO:0046872">
    <property type="term" value="F:metal ion binding"/>
    <property type="evidence" value="ECO:0007669"/>
    <property type="project" value="UniProtKB-KW"/>
</dbReference>
<dbReference type="FunFam" id="1.25.40.10:FF:000381">
    <property type="entry name" value="Pentatricopeptide repeat-containing protein"/>
    <property type="match status" value="1"/>
</dbReference>
<keyword evidence="2 4" id="KW-0479">Metal-binding</keyword>
<dbReference type="GO" id="GO:0009451">
    <property type="term" value="P:RNA modification"/>
    <property type="evidence" value="ECO:0007669"/>
    <property type="project" value="UniProtKB-ARBA"/>
</dbReference>
<dbReference type="Pfam" id="PF01535">
    <property type="entry name" value="PPR"/>
    <property type="match status" value="1"/>
</dbReference>
<dbReference type="PANTHER" id="PTHR33254">
    <property type="entry name" value="4-HYDROXY-4-METHYL-2-OXOGLUTARATE ALDOLASE 3-RELATED"/>
    <property type="match status" value="1"/>
</dbReference>
<dbReference type="AlphaFoldDB" id="A0AAD1ZRK7"/>
<dbReference type="GO" id="GO:0047443">
    <property type="term" value="F:4-hydroxy-4-methyl-2-oxoglutarate aldolase activity"/>
    <property type="evidence" value="ECO:0007669"/>
    <property type="project" value="UniProtKB-EC"/>
</dbReference>
<evidence type="ECO:0000256" key="2">
    <source>
        <dbReference type="PIRSR" id="PIRSR605493-1"/>
    </source>
</evidence>
<gene>
    <name evidence="5" type="ORF">FPE_LOCUS21553</name>
</gene>
<dbReference type="InterPro" id="IPR011990">
    <property type="entry name" value="TPR-like_helical_dom_sf"/>
</dbReference>
<dbReference type="InterPro" id="IPR005493">
    <property type="entry name" value="RraA/RraA-like"/>
</dbReference>
<dbReference type="PROSITE" id="PS51375">
    <property type="entry name" value="PPR"/>
    <property type="match status" value="3"/>
</dbReference>
<sequence length="527" mass="58906">MPSSPALQLSNLLLHCTFEQLQQLHALIIKTSLDGIPEIRLKFLRRSTEFGRMEYSNLIFNQMGGFLNTEITLWNAMIRGYAYNGPFRNCISMFDEMILRNLKPNNFTYPYVLNSCSQLGLFSKGQRVHCQIIKSGFVSAFSVGNGLFDFYVKNIDSLQMGLGKSGSLDDARKIFDFMCEKTIELWNRMVGETVKARDLFERMPEKNVVSWTTIVGAYAHVGDLKTARKFFNKMPERNVISWNCLMSGYTQKGEFQEALNLFVQMQLEGLEPDSFSFVSALSACSNLSDLQCGKWVHSLIKDWPNLGVIVGTALIEMQGGSEIIVTVLRIPKFLHNNLLILNLEYYVTCFLLNFFINKIERMAFVTTAEVCDANPQLIVSGELRALQPVFQIYGRRPVFSGPVVTLKVFEDNVLVREFLEEKGNGRVLVVDGGGSSRCAILGGNPVVQAQNNGWAGIVVNGCIRDVDEINGCDIGVRALASHPMKANKRGIGEKNVPVTIAGTRICDGEWLYADTDGILISKTELSV</sequence>
<organism evidence="5 6">
    <name type="scientific">Fraxinus pennsylvanica</name>
    <dbReference type="NCBI Taxonomy" id="56036"/>
    <lineage>
        <taxon>Eukaryota</taxon>
        <taxon>Viridiplantae</taxon>
        <taxon>Streptophyta</taxon>
        <taxon>Embryophyta</taxon>
        <taxon>Tracheophyta</taxon>
        <taxon>Spermatophyta</taxon>
        <taxon>Magnoliopsida</taxon>
        <taxon>eudicotyledons</taxon>
        <taxon>Gunneridae</taxon>
        <taxon>Pentapetalae</taxon>
        <taxon>asterids</taxon>
        <taxon>lamiids</taxon>
        <taxon>Lamiales</taxon>
        <taxon>Oleaceae</taxon>
        <taxon>Oleeae</taxon>
        <taxon>Fraxinus</taxon>
    </lineage>
</organism>
<comment type="cofactor">
    <cofactor evidence="2">
        <name>Mg(2+)</name>
        <dbReference type="ChEBI" id="CHEBI:18420"/>
    </cofactor>
</comment>
<feature type="binding site" evidence="2">
    <location>
        <begin position="442"/>
        <end position="445"/>
    </location>
    <ligand>
        <name>substrate</name>
    </ligand>
</feature>
<comment type="similarity">
    <text evidence="4">Belongs to the class II aldolase/RraA-like family.</text>
</comment>
<dbReference type="GO" id="GO:0008948">
    <property type="term" value="F:oxaloacetate decarboxylase activity"/>
    <property type="evidence" value="ECO:0007669"/>
    <property type="project" value="UniProtKB-EC"/>
</dbReference>
<keyword evidence="4" id="KW-0456">Lyase</keyword>
<comment type="function">
    <text evidence="4">Catalyzes the aldol cleavage of 4-hydroxy-4-methyl-2-oxoglutarate (HMG) into 2 molecules of pyruvate. Also contains a secondary oxaloacetate (OAA) decarboxylase activity due to the common pyruvate enolate transition state formed following C-C bond cleavage in the retro-aldol and decarboxylation reactions.</text>
</comment>
<evidence type="ECO:0000313" key="6">
    <source>
        <dbReference type="Proteomes" id="UP000834106"/>
    </source>
</evidence>
<feature type="binding site" evidence="2">
    <location>
        <position position="464"/>
    </location>
    <ligand>
        <name>substrate</name>
    </ligand>
</feature>
<dbReference type="InterPro" id="IPR010203">
    <property type="entry name" value="RraA"/>
</dbReference>
<keyword evidence="2" id="KW-0460">Magnesium</keyword>
<dbReference type="PANTHER" id="PTHR33254:SF17">
    <property type="entry name" value="4-HYDROXY-4-METHYL-2-OXOGLUTARATE ALDOLASE 1-RELATED"/>
    <property type="match status" value="1"/>
</dbReference>
<dbReference type="NCBIfam" id="TIGR01935">
    <property type="entry name" value="NOT-MenG"/>
    <property type="match status" value="1"/>
</dbReference>
<dbReference type="GO" id="GO:0008428">
    <property type="term" value="F:ribonuclease inhibitor activity"/>
    <property type="evidence" value="ECO:0007669"/>
    <property type="project" value="InterPro"/>
</dbReference>
<comment type="subunit">
    <text evidence="4">Homotrimer.</text>
</comment>
<dbReference type="Gene3D" id="3.50.30.40">
    <property type="entry name" value="Ribonuclease E inhibitor RraA/RraA-like"/>
    <property type="match status" value="1"/>
</dbReference>
<dbReference type="EC" id="4.1.3.17" evidence="4"/>
<dbReference type="CDD" id="cd16841">
    <property type="entry name" value="RraA_family"/>
    <property type="match status" value="1"/>
</dbReference>
<dbReference type="GO" id="GO:0051252">
    <property type="term" value="P:regulation of RNA metabolic process"/>
    <property type="evidence" value="ECO:0007669"/>
    <property type="project" value="InterPro"/>
</dbReference>
<dbReference type="NCBIfam" id="TIGR00756">
    <property type="entry name" value="PPR"/>
    <property type="match status" value="3"/>
</dbReference>